<evidence type="ECO:0000313" key="1">
    <source>
        <dbReference type="EMBL" id="KAG9246454.1"/>
    </source>
</evidence>
<sequence length="93" mass="10822">MLKCIELIQQTLLSSVSVLDYLKSTMQKCFGESDIHDGYFYFPASLGGPELQNLFFKLVRLRDSVYENPELVLDGYFKTEEDDDDDDHHHFLP</sequence>
<proteinExistence type="predicted"/>
<dbReference type="EMBL" id="MU253804">
    <property type="protein sequence ID" value="KAG9246454.1"/>
    <property type="molecule type" value="Genomic_DNA"/>
</dbReference>
<organism evidence="1 2">
    <name type="scientific">Calycina marina</name>
    <dbReference type="NCBI Taxonomy" id="1763456"/>
    <lineage>
        <taxon>Eukaryota</taxon>
        <taxon>Fungi</taxon>
        <taxon>Dikarya</taxon>
        <taxon>Ascomycota</taxon>
        <taxon>Pezizomycotina</taxon>
        <taxon>Leotiomycetes</taxon>
        <taxon>Helotiales</taxon>
        <taxon>Pezizellaceae</taxon>
        <taxon>Calycina</taxon>
    </lineage>
</organism>
<evidence type="ECO:0000313" key="2">
    <source>
        <dbReference type="Proteomes" id="UP000887226"/>
    </source>
</evidence>
<protein>
    <submittedName>
        <fullName evidence="1">Uncharacterized protein</fullName>
    </submittedName>
</protein>
<accession>A0A9P7Z6G0</accession>
<keyword evidence="2" id="KW-1185">Reference proteome</keyword>
<dbReference type="AlphaFoldDB" id="A0A9P7Z6G0"/>
<dbReference type="Proteomes" id="UP000887226">
    <property type="component" value="Unassembled WGS sequence"/>
</dbReference>
<reference evidence="1" key="1">
    <citation type="journal article" date="2021" name="IMA Fungus">
        <title>Genomic characterization of three marine fungi, including Emericellopsis atlantica sp. nov. with signatures of a generalist lifestyle and marine biomass degradation.</title>
        <authorList>
            <person name="Hagestad O.C."/>
            <person name="Hou L."/>
            <person name="Andersen J.H."/>
            <person name="Hansen E.H."/>
            <person name="Altermark B."/>
            <person name="Li C."/>
            <person name="Kuhnert E."/>
            <person name="Cox R.J."/>
            <person name="Crous P.W."/>
            <person name="Spatafora J.W."/>
            <person name="Lail K."/>
            <person name="Amirebrahimi M."/>
            <person name="Lipzen A."/>
            <person name="Pangilinan J."/>
            <person name="Andreopoulos W."/>
            <person name="Hayes R.D."/>
            <person name="Ng V."/>
            <person name="Grigoriev I.V."/>
            <person name="Jackson S.A."/>
            <person name="Sutton T.D.S."/>
            <person name="Dobson A.D.W."/>
            <person name="Rama T."/>
        </authorList>
    </citation>
    <scope>NUCLEOTIDE SEQUENCE</scope>
    <source>
        <strain evidence="1">TRa3180A</strain>
    </source>
</reference>
<dbReference type="PANTHER" id="PTHR37015">
    <property type="entry name" value="REVERSE TRANSCRIPTASE DOMAIN-CONTAINING PROTEIN"/>
    <property type="match status" value="1"/>
</dbReference>
<name>A0A9P7Z6G0_9HELO</name>
<comment type="caution">
    <text evidence="1">The sequence shown here is derived from an EMBL/GenBank/DDBJ whole genome shotgun (WGS) entry which is preliminary data.</text>
</comment>
<dbReference type="PANTHER" id="PTHR37015:SF2">
    <property type="entry name" value="REVERSE TRANSCRIPTASE DOMAIN-CONTAINING PROTEIN"/>
    <property type="match status" value="1"/>
</dbReference>
<dbReference type="OrthoDB" id="74545at2759"/>
<gene>
    <name evidence="1" type="ORF">BJ878DRAFT_497129</name>
</gene>